<dbReference type="EMBL" id="CAJNIZ010000614">
    <property type="protein sequence ID" value="CAE7170777.1"/>
    <property type="molecule type" value="Genomic_DNA"/>
</dbReference>
<organism evidence="1 2">
    <name type="scientific">Symbiodinium pilosum</name>
    <name type="common">Dinoflagellate</name>
    <dbReference type="NCBI Taxonomy" id="2952"/>
    <lineage>
        <taxon>Eukaryota</taxon>
        <taxon>Sar</taxon>
        <taxon>Alveolata</taxon>
        <taxon>Dinophyceae</taxon>
        <taxon>Suessiales</taxon>
        <taxon>Symbiodiniaceae</taxon>
        <taxon>Symbiodinium</taxon>
    </lineage>
</organism>
<sequence length="87" mass="9784">MQLGKRARIAALSYERLCRLTELRLEDLNLQPANLEHIAGAVIIPDISTNASAEAEEELEELELDLFADGVVEDLQVQLLVQSQFRH</sequence>
<name>A0A812IVG7_SYMPI</name>
<keyword evidence="2" id="KW-1185">Reference proteome</keyword>
<dbReference type="Proteomes" id="UP000649617">
    <property type="component" value="Unassembled WGS sequence"/>
</dbReference>
<gene>
    <name evidence="1" type="primary">NLRP1</name>
    <name evidence="1" type="ORF">SPIL2461_LOCUS713</name>
</gene>
<reference evidence="1" key="1">
    <citation type="submission" date="2021-02" db="EMBL/GenBank/DDBJ databases">
        <authorList>
            <person name="Dougan E. K."/>
            <person name="Rhodes N."/>
            <person name="Thang M."/>
            <person name="Chan C."/>
        </authorList>
    </citation>
    <scope>NUCLEOTIDE SEQUENCE</scope>
</reference>
<dbReference type="AlphaFoldDB" id="A0A812IVG7"/>
<evidence type="ECO:0000313" key="1">
    <source>
        <dbReference type="EMBL" id="CAE7170777.1"/>
    </source>
</evidence>
<comment type="caution">
    <text evidence="1">The sequence shown here is derived from an EMBL/GenBank/DDBJ whole genome shotgun (WGS) entry which is preliminary data.</text>
</comment>
<evidence type="ECO:0000313" key="2">
    <source>
        <dbReference type="Proteomes" id="UP000649617"/>
    </source>
</evidence>
<proteinExistence type="predicted"/>
<accession>A0A812IVG7</accession>
<protein>
    <submittedName>
        <fullName evidence="1">NLRP1 protein</fullName>
    </submittedName>
</protein>